<comment type="similarity">
    <text evidence="1">Belongs to the band 7/mec-2 family.</text>
</comment>
<dbReference type="GO" id="GO:0009898">
    <property type="term" value="C:cytoplasmic side of plasma membrane"/>
    <property type="evidence" value="ECO:0007669"/>
    <property type="project" value="UniProtKB-ARBA"/>
</dbReference>
<feature type="domain" description="Band 7" evidence="4">
    <location>
        <begin position="58"/>
        <end position="220"/>
    </location>
</feature>
<feature type="compositionally biased region" description="Basic and acidic residues" evidence="2">
    <location>
        <begin position="301"/>
        <end position="314"/>
    </location>
</feature>
<dbReference type="SUPFAM" id="SSF117892">
    <property type="entry name" value="Band 7/SPFH domain"/>
    <property type="match status" value="1"/>
</dbReference>
<dbReference type="PANTHER" id="PTHR10264:SF72">
    <property type="entry name" value="PROTEIN UNC-1"/>
    <property type="match status" value="1"/>
</dbReference>
<evidence type="ECO:0000259" key="4">
    <source>
        <dbReference type="SMART" id="SM00244"/>
    </source>
</evidence>
<dbReference type="InterPro" id="IPR001107">
    <property type="entry name" value="Band_7"/>
</dbReference>
<keyword evidence="3" id="KW-1133">Transmembrane helix</keyword>
<dbReference type="Gene3D" id="3.30.479.30">
    <property type="entry name" value="Band 7 domain"/>
    <property type="match status" value="1"/>
</dbReference>
<comment type="caution">
    <text evidence="5">The sequence shown here is derived from an EMBL/GenBank/DDBJ whole genome shotgun (WGS) entry which is preliminary data.</text>
</comment>
<reference evidence="6" key="1">
    <citation type="submission" date="2022-10" db="EMBL/GenBank/DDBJ databases">
        <title>Genome assembly of Pristionchus species.</title>
        <authorList>
            <person name="Yoshida K."/>
            <person name="Sommer R.J."/>
        </authorList>
    </citation>
    <scope>NUCLEOTIDE SEQUENCE [LARGE SCALE GENOMIC DNA]</scope>
    <source>
        <strain evidence="6">RS5460</strain>
    </source>
</reference>
<dbReference type="EMBL" id="BTRK01000003">
    <property type="protein sequence ID" value="GMR44463.1"/>
    <property type="molecule type" value="Genomic_DNA"/>
</dbReference>
<evidence type="ECO:0000313" key="6">
    <source>
        <dbReference type="Proteomes" id="UP001328107"/>
    </source>
</evidence>
<dbReference type="InterPro" id="IPR036013">
    <property type="entry name" value="Band_7/SPFH_dom_sf"/>
</dbReference>
<protein>
    <recommendedName>
        <fullName evidence="4">Band 7 domain-containing protein</fullName>
    </recommendedName>
</protein>
<accession>A0AAN5CAQ6</accession>
<dbReference type="Pfam" id="PF01145">
    <property type="entry name" value="Band_7"/>
    <property type="match status" value="1"/>
</dbReference>
<organism evidence="5 6">
    <name type="scientific">Pristionchus mayeri</name>
    <dbReference type="NCBI Taxonomy" id="1317129"/>
    <lineage>
        <taxon>Eukaryota</taxon>
        <taxon>Metazoa</taxon>
        <taxon>Ecdysozoa</taxon>
        <taxon>Nematoda</taxon>
        <taxon>Chromadorea</taxon>
        <taxon>Rhabditida</taxon>
        <taxon>Rhabditina</taxon>
        <taxon>Diplogasteromorpha</taxon>
        <taxon>Diplogasteroidea</taxon>
        <taxon>Neodiplogasteridae</taxon>
        <taxon>Pristionchus</taxon>
    </lineage>
</organism>
<keyword evidence="3" id="KW-0812">Transmembrane</keyword>
<keyword evidence="6" id="KW-1185">Reference proteome</keyword>
<name>A0AAN5CAQ6_9BILA</name>
<dbReference type="FunFam" id="3.30.479.30:FF:000004">
    <property type="entry name" value="Putative membrane protease family, stomatin"/>
    <property type="match status" value="1"/>
</dbReference>
<dbReference type="InterPro" id="IPR043202">
    <property type="entry name" value="Band-7_stomatin-like"/>
</dbReference>
<proteinExistence type="inferred from homology"/>
<dbReference type="SMART" id="SM00244">
    <property type="entry name" value="PHB"/>
    <property type="match status" value="1"/>
</dbReference>
<feature type="transmembrane region" description="Helical" evidence="3">
    <location>
        <begin position="42"/>
        <end position="63"/>
    </location>
</feature>
<evidence type="ECO:0000313" key="5">
    <source>
        <dbReference type="EMBL" id="GMR44463.1"/>
    </source>
</evidence>
<evidence type="ECO:0000256" key="1">
    <source>
        <dbReference type="ARBA" id="ARBA00008164"/>
    </source>
</evidence>
<gene>
    <name evidence="5" type="ORF">PMAYCL1PPCAC_14658</name>
</gene>
<dbReference type="PRINTS" id="PR00721">
    <property type="entry name" value="STOMATIN"/>
</dbReference>
<evidence type="ECO:0000256" key="2">
    <source>
        <dbReference type="SAM" id="MobiDB-lite"/>
    </source>
</evidence>
<keyword evidence="3" id="KW-0472">Membrane</keyword>
<dbReference type="InterPro" id="IPR001972">
    <property type="entry name" value="Stomatin_HflK_fam"/>
</dbReference>
<dbReference type="PANTHER" id="PTHR10264">
    <property type="entry name" value="BAND 7 PROTEIN-RELATED"/>
    <property type="match status" value="1"/>
</dbReference>
<dbReference type="Proteomes" id="UP001328107">
    <property type="component" value="Unassembled WGS sequence"/>
</dbReference>
<sequence>MKRNENEKLPEGVKQSKISEIKEENIDNETTFEGIMSRALTILSWIVIIVAYPFSMFFCCLTIKQYERVVLFRLGRSKPEGARGPGWIFYVPCIDTYTMVDIREVSHAIPRQEILTSDVVAVEMDALVFFRISDPVASVLNVDDASASTKKLAESTIRNILVEKTLDDLVTDRASISLQCQNIIDEQTKRWGVTVGRVELSIQLPTRSARTVATSAARKEIEKFVAAGREKWKLPAVRNVRRKRIYKVDNTEVETMERTARSGMGNLIEKNIKQEREVDALSDEEYQLINASIEETNGVNQRKESASRSTEEED</sequence>
<evidence type="ECO:0000256" key="3">
    <source>
        <dbReference type="SAM" id="Phobius"/>
    </source>
</evidence>
<feature type="region of interest" description="Disordered" evidence="2">
    <location>
        <begin position="292"/>
        <end position="314"/>
    </location>
</feature>
<dbReference type="AlphaFoldDB" id="A0AAN5CAQ6"/>